<sequence>MSSPQQPYGGQPQYPGQPQQPAYPQQPPQGYPQQGYPQQAGYPPQQMAYPQAYPPQGHQWAYPQQGYPQGPGAPNKPLLMTTATLNVGVALFLGIVGILLAVTEGEEATGEDVILPASITQFVAYLIMLTSAGLLIFAATRLYREFRQGALLTWLGGAVGIAGIVLDFVGSSIWLVMFSKNSEHLPDPAFADFLDKVRDISWFMLVAALVPLVLGLLPALKRGLR</sequence>
<evidence type="ECO:0000313" key="3">
    <source>
        <dbReference type="EMBL" id="MFC7341762.1"/>
    </source>
</evidence>
<feature type="transmembrane region" description="Helical" evidence="2">
    <location>
        <begin position="200"/>
        <end position="220"/>
    </location>
</feature>
<organism evidence="3 4">
    <name type="scientific">Saccharopolyspora griseoalba</name>
    <dbReference type="NCBI Taxonomy" id="1431848"/>
    <lineage>
        <taxon>Bacteria</taxon>
        <taxon>Bacillati</taxon>
        <taxon>Actinomycetota</taxon>
        <taxon>Actinomycetes</taxon>
        <taxon>Pseudonocardiales</taxon>
        <taxon>Pseudonocardiaceae</taxon>
        <taxon>Saccharopolyspora</taxon>
    </lineage>
</organism>
<accession>A0ABW2LKW0</accession>
<keyword evidence="2" id="KW-0812">Transmembrane</keyword>
<dbReference type="RefSeq" id="WP_380666960.1">
    <property type="nucleotide sequence ID" value="NZ_JBHTCJ010000004.1"/>
</dbReference>
<comment type="caution">
    <text evidence="3">The sequence shown here is derived from an EMBL/GenBank/DDBJ whole genome shotgun (WGS) entry which is preliminary data.</text>
</comment>
<evidence type="ECO:0000256" key="1">
    <source>
        <dbReference type="SAM" id="MobiDB-lite"/>
    </source>
</evidence>
<evidence type="ECO:0000256" key="2">
    <source>
        <dbReference type="SAM" id="Phobius"/>
    </source>
</evidence>
<keyword evidence="4" id="KW-1185">Reference proteome</keyword>
<feature type="compositionally biased region" description="Low complexity" evidence="1">
    <location>
        <begin position="31"/>
        <end position="48"/>
    </location>
</feature>
<feature type="region of interest" description="Disordered" evidence="1">
    <location>
        <begin position="1"/>
        <end position="48"/>
    </location>
</feature>
<dbReference type="EMBL" id="JBHTCJ010000004">
    <property type="protein sequence ID" value="MFC7341762.1"/>
    <property type="molecule type" value="Genomic_DNA"/>
</dbReference>
<feature type="transmembrane region" description="Helical" evidence="2">
    <location>
        <begin position="122"/>
        <end position="139"/>
    </location>
</feature>
<feature type="transmembrane region" description="Helical" evidence="2">
    <location>
        <begin position="151"/>
        <end position="177"/>
    </location>
</feature>
<evidence type="ECO:0000313" key="4">
    <source>
        <dbReference type="Proteomes" id="UP001596504"/>
    </source>
</evidence>
<keyword evidence="2" id="KW-1133">Transmembrane helix</keyword>
<feature type="transmembrane region" description="Helical" evidence="2">
    <location>
        <begin position="78"/>
        <end position="102"/>
    </location>
</feature>
<keyword evidence="2" id="KW-0472">Membrane</keyword>
<feature type="compositionally biased region" description="Low complexity" evidence="1">
    <location>
        <begin position="1"/>
        <end position="23"/>
    </location>
</feature>
<dbReference type="SUPFAM" id="SSF81995">
    <property type="entry name" value="beta-sandwich domain of Sec23/24"/>
    <property type="match status" value="1"/>
</dbReference>
<dbReference type="Proteomes" id="UP001596504">
    <property type="component" value="Unassembled WGS sequence"/>
</dbReference>
<protein>
    <submittedName>
        <fullName evidence="3">Uncharacterized protein</fullName>
    </submittedName>
</protein>
<name>A0ABW2LKW0_9PSEU</name>
<gene>
    <name evidence="3" type="ORF">ACFQRI_10090</name>
</gene>
<proteinExistence type="predicted"/>
<reference evidence="4" key="1">
    <citation type="journal article" date="2019" name="Int. J. Syst. Evol. Microbiol.">
        <title>The Global Catalogue of Microorganisms (GCM) 10K type strain sequencing project: providing services to taxonomists for standard genome sequencing and annotation.</title>
        <authorList>
            <consortium name="The Broad Institute Genomics Platform"/>
            <consortium name="The Broad Institute Genome Sequencing Center for Infectious Disease"/>
            <person name="Wu L."/>
            <person name="Ma J."/>
        </authorList>
    </citation>
    <scope>NUCLEOTIDE SEQUENCE [LARGE SCALE GENOMIC DNA]</scope>
    <source>
        <strain evidence="4">WLHS5</strain>
    </source>
</reference>